<reference evidence="1" key="1">
    <citation type="submission" date="2021-05" db="EMBL/GenBank/DDBJ databases">
        <authorList>
            <person name="Pan Q."/>
            <person name="Jouanno E."/>
            <person name="Zahm M."/>
            <person name="Klopp C."/>
            <person name="Cabau C."/>
            <person name="Louis A."/>
            <person name="Berthelot C."/>
            <person name="Parey E."/>
            <person name="Roest Crollius H."/>
            <person name="Montfort J."/>
            <person name="Robinson-Rechavi M."/>
            <person name="Bouchez O."/>
            <person name="Lampietro C."/>
            <person name="Lopez Roques C."/>
            <person name="Donnadieu C."/>
            <person name="Postlethwait J."/>
            <person name="Bobe J."/>
            <person name="Dillon D."/>
            <person name="Chandos A."/>
            <person name="von Hippel F."/>
            <person name="Guiguen Y."/>
        </authorList>
    </citation>
    <scope>NUCLEOTIDE SEQUENCE</scope>
    <source>
        <strain evidence="1">YG-Jan2019</strain>
    </source>
</reference>
<dbReference type="EMBL" id="CM055728">
    <property type="protein sequence ID" value="KAJ8016665.1"/>
    <property type="molecule type" value="Genomic_DNA"/>
</dbReference>
<accession>A0ACC2HLM3</accession>
<sequence>MISAVRELEVGCIRSSQPSVRKNVEFSWEGLQSLQQKGFSVEPTKGIIDAGHRCTITVIWTPPMGFKPNEVVEVCAPLTLKGDETEVYSVNLMAFASRTLQEPPQTNLRI</sequence>
<proteinExistence type="predicted"/>
<protein>
    <submittedName>
        <fullName evidence="1">Uncharacterized protein</fullName>
    </submittedName>
</protein>
<evidence type="ECO:0000313" key="1">
    <source>
        <dbReference type="EMBL" id="KAJ8016665.1"/>
    </source>
</evidence>
<evidence type="ECO:0000313" key="2">
    <source>
        <dbReference type="Proteomes" id="UP001157502"/>
    </source>
</evidence>
<comment type="caution">
    <text evidence="1">The sequence shown here is derived from an EMBL/GenBank/DDBJ whole genome shotgun (WGS) entry which is preliminary data.</text>
</comment>
<gene>
    <name evidence="1" type="ORF">DPEC_G00009600</name>
</gene>
<keyword evidence="2" id="KW-1185">Reference proteome</keyword>
<name>A0ACC2HLM3_DALPE</name>
<organism evidence="1 2">
    <name type="scientific">Dallia pectoralis</name>
    <name type="common">Alaska blackfish</name>
    <dbReference type="NCBI Taxonomy" id="75939"/>
    <lineage>
        <taxon>Eukaryota</taxon>
        <taxon>Metazoa</taxon>
        <taxon>Chordata</taxon>
        <taxon>Craniata</taxon>
        <taxon>Vertebrata</taxon>
        <taxon>Euteleostomi</taxon>
        <taxon>Actinopterygii</taxon>
        <taxon>Neopterygii</taxon>
        <taxon>Teleostei</taxon>
        <taxon>Protacanthopterygii</taxon>
        <taxon>Esociformes</taxon>
        <taxon>Umbridae</taxon>
        <taxon>Dallia</taxon>
    </lineage>
</organism>
<dbReference type="Proteomes" id="UP001157502">
    <property type="component" value="Chromosome 1"/>
</dbReference>